<dbReference type="AlphaFoldDB" id="K1RKQ6"/>
<gene>
    <name evidence="1" type="ORF">CGI_10027600</name>
</gene>
<accession>K1RKQ6</accession>
<protein>
    <submittedName>
        <fullName evidence="1">Uncharacterized protein</fullName>
    </submittedName>
</protein>
<name>K1RKQ6_MAGGI</name>
<dbReference type="InParanoid" id="K1RKQ6"/>
<evidence type="ECO:0000313" key="1">
    <source>
        <dbReference type="EMBL" id="EKC34891.1"/>
    </source>
</evidence>
<reference evidence="1" key="1">
    <citation type="journal article" date="2012" name="Nature">
        <title>The oyster genome reveals stress adaptation and complexity of shell formation.</title>
        <authorList>
            <person name="Zhang G."/>
            <person name="Fang X."/>
            <person name="Guo X."/>
            <person name="Li L."/>
            <person name="Luo R."/>
            <person name="Xu F."/>
            <person name="Yang P."/>
            <person name="Zhang L."/>
            <person name="Wang X."/>
            <person name="Qi H."/>
            <person name="Xiong Z."/>
            <person name="Que H."/>
            <person name="Xie Y."/>
            <person name="Holland P.W."/>
            <person name="Paps J."/>
            <person name="Zhu Y."/>
            <person name="Wu F."/>
            <person name="Chen Y."/>
            <person name="Wang J."/>
            <person name="Peng C."/>
            <person name="Meng J."/>
            <person name="Yang L."/>
            <person name="Liu J."/>
            <person name="Wen B."/>
            <person name="Zhang N."/>
            <person name="Huang Z."/>
            <person name="Zhu Q."/>
            <person name="Feng Y."/>
            <person name="Mount A."/>
            <person name="Hedgecock D."/>
            <person name="Xu Z."/>
            <person name="Liu Y."/>
            <person name="Domazet-Loso T."/>
            <person name="Du Y."/>
            <person name="Sun X."/>
            <person name="Zhang S."/>
            <person name="Liu B."/>
            <person name="Cheng P."/>
            <person name="Jiang X."/>
            <person name="Li J."/>
            <person name="Fan D."/>
            <person name="Wang W."/>
            <person name="Fu W."/>
            <person name="Wang T."/>
            <person name="Wang B."/>
            <person name="Zhang J."/>
            <person name="Peng Z."/>
            <person name="Li Y."/>
            <person name="Li N."/>
            <person name="Wang J."/>
            <person name="Chen M."/>
            <person name="He Y."/>
            <person name="Tan F."/>
            <person name="Song X."/>
            <person name="Zheng Q."/>
            <person name="Huang R."/>
            <person name="Yang H."/>
            <person name="Du X."/>
            <person name="Chen L."/>
            <person name="Yang M."/>
            <person name="Gaffney P.M."/>
            <person name="Wang S."/>
            <person name="Luo L."/>
            <person name="She Z."/>
            <person name="Ming Y."/>
            <person name="Huang W."/>
            <person name="Zhang S."/>
            <person name="Huang B."/>
            <person name="Zhang Y."/>
            <person name="Qu T."/>
            <person name="Ni P."/>
            <person name="Miao G."/>
            <person name="Wang J."/>
            <person name="Wang Q."/>
            <person name="Steinberg C.E."/>
            <person name="Wang H."/>
            <person name="Li N."/>
            <person name="Qian L."/>
            <person name="Zhang G."/>
            <person name="Li Y."/>
            <person name="Yang H."/>
            <person name="Liu X."/>
            <person name="Wang J."/>
            <person name="Yin Y."/>
            <person name="Wang J."/>
        </authorList>
    </citation>
    <scope>NUCLEOTIDE SEQUENCE [LARGE SCALE GENOMIC DNA]</scope>
    <source>
        <strain evidence="1">05x7-T-G4-1.051#20</strain>
    </source>
</reference>
<organism evidence="1">
    <name type="scientific">Magallana gigas</name>
    <name type="common">Pacific oyster</name>
    <name type="synonym">Crassostrea gigas</name>
    <dbReference type="NCBI Taxonomy" id="29159"/>
    <lineage>
        <taxon>Eukaryota</taxon>
        <taxon>Metazoa</taxon>
        <taxon>Spiralia</taxon>
        <taxon>Lophotrochozoa</taxon>
        <taxon>Mollusca</taxon>
        <taxon>Bivalvia</taxon>
        <taxon>Autobranchia</taxon>
        <taxon>Pteriomorphia</taxon>
        <taxon>Ostreida</taxon>
        <taxon>Ostreoidea</taxon>
        <taxon>Ostreidae</taxon>
        <taxon>Magallana</taxon>
    </lineage>
</organism>
<proteinExistence type="predicted"/>
<dbReference type="HOGENOM" id="CLU_1972626_0_0_1"/>
<dbReference type="EMBL" id="JH816283">
    <property type="protein sequence ID" value="EKC34891.1"/>
    <property type="molecule type" value="Genomic_DNA"/>
</dbReference>
<sequence length="127" mass="14170">MSNKSVSKSIFTGVLKNDIPAYVLAERCTTVDECADTMCGVNASHIECDHHYCTCVADAMTCSDRSDCMMMGRCAKRDEEFHCIDGACKSCSDITDCLNLGRCRDHDRHYHCLDSECTCLKDDDIPH</sequence>